<evidence type="ECO:0000256" key="1">
    <source>
        <dbReference type="ARBA" id="ARBA00022588"/>
    </source>
</evidence>
<dbReference type="SMART" id="SM00589">
    <property type="entry name" value="PRY"/>
    <property type="match status" value="1"/>
</dbReference>
<dbReference type="InterPro" id="IPR013320">
    <property type="entry name" value="ConA-like_dom_sf"/>
</dbReference>
<dbReference type="GO" id="GO:0005737">
    <property type="term" value="C:cytoplasm"/>
    <property type="evidence" value="ECO:0007669"/>
    <property type="project" value="UniProtKB-ARBA"/>
</dbReference>
<dbReference type="InterPro" id="IPR013083">
    <property type="entry name" value="Znf_RING/FYVE/PHD"/>
</dbReference>
<evidence type="ECO:0000259" key="9">
    <source>
        <dbReference type="PROSITE" id="PS50089"/>
    </source>
</evidence>
<feature type="domain" description="B box-type" evidence="10">
    <location>
        <begin position="172"/>
        <end position="212"/>
    </location>
</feature>
<keyword evidence="1" id="KW-0399">Innate immunity</keyword>
<dbReference type="InterPro" id="IPR058030">
    <property type="entry name" value="TRIM8/14/16/25/29/45/65_CC"/>
</dbReference>
<dbReference type="SMART" id="SM00336">
    <property type="entry name" value="BBOX"/>
    <property type="match status" value="1"/>
</dbReference>
<dbReference type="SUPFAM" id="SSF57845">
    <property type="entry name" value="B-box zinc-binding domain"/>
    <property type="match status" value="1"/>
</dbReference>
<dbReference type="PANTHER" id="PTHR25465:SF5">
    <property type="entry name" value="E3 UBIQUITIN_ISG15 LIGASE TRIM25-RELATED"/>
    <property type="match status" value="1"/>
</dbReference>
<dbReference type="PROSITE" id="PS50119">
    <property type="entry name" value="ZF_BBOX"/>
    <property type="match status" value="1"/>
</dbReference>
<evidence type="ECO:0000256" key="5">
    <source>
        <dbReference type="ARBA" id="ARBA00022859"/>
    </source>
</evidence>
<dbReference type="SUPFAM" id="SSF57850">
    <property type="entry name" value="RING/U-box"/>
    <property type="match status" value="1"/>
</dbReference>
<keyword evidence="7" id="KW-0175">Coiled coil</keyword>
<organism evidence="12 13">
    <name type="scientific">Cyprinus carpio</name>
    <name type="common">Common carp</name>
    <dbReference type="NCBI Taxonomy" id="7962"/>
    <lineage>
        <taxon>Eukaryota</taxon>
        <taxon>Metazoa</taxon>
        <taxon>Chordata</taxon>
        <taxon>Craniata</taxon>
        <taxon>Vertebrata</taxon>
        <taxon>Euteleostomi</taxon>
        <taxon>Actinopterygii</taxon>
        <taxon>Neopterygii</taxon>
        <taxon>Teleostei</taxon>
        <taxon>Ostariophysi</taxon>
        <taxon>Cypriniformes</taxon>
        <taxon>Cyprinidae</taxon>
        <taxon>Cyprininae</taxon>
        <taxon>Cyprinus</taxon>
    </lineage>
</organism>
<evidence type="ECO:0000313" key="12">
    <source>
        <dbReference type="Ensembl" id="ENSCCRP00020018630.1"/>
    </source>
</evidence>
<dbReference type="InterPro" id="IPR000315">
    <property type="entry name" value="Znf_B-box"/>
</dbReference>
<evidence type="ECO:0000259" key="11">
    <source>
        <dbReference type="PROSITE" id="PS50188"/>
    </source>
</evidence>
<dbReference type="InterPro" id="IPR043136">
    <property type="entry name" value="B30.2/SPRY_sf"/>
</dbReference>
<dbReference type="PROSITE" id="PS50089">
    <property type="entry name" value="ZF_RING_2"/>
    <property type="match status" value="1"/>
</dbReference>
<dbReference type="Pfam" id="PF13765">
    <property type="entry name" value="PRY"/>
    <property type="match status" value="1"/>
</dbReference>
<dbReference type="AlphaFoldDB" id="A0A8C2CYE3"/>
<sequence>MFQFREIETKLKLLDVSLSVSARSTMAGTSISVAQLNCSICLNLPTDPVALTCGHSYCVRCITDCWDQDDQKGVYSCPQCRQIFTPRPVLGKNTMLVKVEDNPRKRKIQAAQLDHCYGELGDVECDVCTGEKNKAIKSCLVCLNSYCQNHFECHEELHPGKRHKVTDVAGQLQKMICTKHDKLKEIFCRADQCCICYLCMLDEHKNHDTVSAGAERTEKQTQLGEIQRKFQKRIQERKKELEELRETVDTYKRAAQTAVEDSERIFTELIRSIERRRSEVTRLIRDQEKTEVSRAEEQLKRLEQKIEDLRRRDIELEQLSHTDNHIHFLQSFQSLSVSPGSTDSPSIIFSSRLSFDDVGKSVSDLREKLEHFCREEMEKIHSKAKYIEIIPTPELKTRDEFLQYFFQFTVDSNTVHKNLQLSKGDRVITYTDTDQPYPDHPDRFDTLQQVLCRESVCGRSYWEVEWSGRVEITVSYKSISRKGHDDDDDDDDEDKNEDHEEDDTNYDRCEFGRNDQSWCLFCSDSSYSFWHHNKGIKLPEVSSSSRIGVYVDHCAGTLSFYSVSDTMTLIHRVHTTFTQPLYPGFEIFDDSILKLCEISKY</sequence>
<dbReference type="Ensembl" id="ENSCCRT00020020460.1">
    <property type="protein sequence ID" value="ENSCCRP00020018630.1"/>
    <property type="gene ID" value="ENSCCRG00020008822.1"/>
</dbReference>
<dbReference type="PANTHER" id="PTHR25465">
    <property type="entry name" value="B-BOX DOMAIN CONTAINING"/>
    <property type="match status" value="1"/>
</dbReference>
<dbReference type="InterPro" id="IPR006574">
    <property type="entry name" value="PRY"/>
</dbReference>
<evidence type="ECO:0000256" key="7">
    <source>
        <dbReference type="SAM" id="Coils"/>
    </source>
</evidence>
<dbReference type="InterPro" id="IPR001870">
    <property type="entry name" value="B30.2/SPRY"/>
</dbReference>
<dbReference type="Proteomes" id="UP000694701">
    <property type="component" value="Unplaced"/>
</dbReference>
<feature type="compositionally biased region" description="Acidic residues" evidence="8">
    <location>
        <begin position="486"/>
        <end position="504"/>
    </location>
</feature>
<dbReference type="Pfam" id="PF00643">
    <property type="entry name" value="zf-B_box"/>
    <property type="match status" value="1"/>
</dbReference>
<dbReference type="Pfam" id="PF25600">
    <property type="entry name" value="TRIM_CC"/>
    <property type="match status" value="1"/>
</dbReference>
<evidence type="ECO:0000256" key="8">
    <source>
        <dbReference type="SAM" id="MobiDB-lite"/>
    </source>
</evidence>
<feature type="region of interest" description="Disordered" evidence="8">
    <location>
        <begin position="480"/>
        <end position="506"/>
    </location>
</feature>
<evidence type="ECO:0000313" key="13">
    <source>
        <dbReference type="Proteomes" id="UP000694701"/>
    </source>
</evidence>
<dbReference type="GO" id="GO:0045087">
    <property type="term" value="P:innate immune response"/>
    <property type="evidence" value="ECO:0007669"/>
    <property type="project" value="UniProtKB-KW"/>
</dbReference>
<dbReference type="Gene3D" id="2.60.120.920">
    <property type="match status" value="1"/>
</dbReference>
<evidence type="ECO:0000256" key="4">
    <source>
        <dbReference type="ARBA" id="ARBA00022833"/>
    </source>
</evidence>
<feature type="domain" description="RING-type" evidence="9">
    <location>
        <begin position="38"/>
        <end position="81"/>
    </location>
</feature>
<dbReference type="PROSITE" id="PS00518">
    <property type="entry name" value="ZF_RING_1"/>
    <property type="match status" value="1"/>
</dbReference>
<keyword evidence="4" id="KW-0862">Zinc</keyword>
<feature type="coiled-coil region" evidence="7">
    <location>
        <begin position="227"/>
        <end position="319"/>
    </location>
</feature>
<evidence type="ECO:0000259" key="10">
    <source>
        <dbReference type="PROSITE" id="PS50119"/>
    </source>
</evidence>
<feature type="domain" description="B30.2/SPRY" evidence="11">
    <location>
        <begin position="388"/>
        <end position="601"/>
    </location>
</feature>
<reference evidence="12" key="1">
    <citation type="submission" date="2025-08" db="UniProtKB">
        <authorList>
            <consortium name="Ensembl"/>
        </authorList>
    </citation>
    <scope>IDENTIFICATION</scope>
</reference>
<proteinExistence type="predicted"/>
<dbReference type="SMART" id="SM00184">
    <property type="entry name" value="RING"/>
    <property type="match status" value="1"/>
</dbReference>
<dbReference type="Gene3D" id="3.30.40.10">
    <property type="entry name" value="Zinc/RING finger domain, C3HC4 (zinc finger)"/>
    <property type="match status" value="1"/>
</dbReference>
<dbReference type="Gene3D" id="3.30.160.60">
    <property type="entry name" value="Classic Zinc Finger"/>
    <property type="match status" value="1"/>
</dbReference>
<keyword evidence="3 6" id="KW-0863">Zinc-finger</keyword>
<dbReference type="PRINTS" id="PR01407">
    <property type="entry name" value="BUTYPHLNCDUF"/>
</dbReference>
<name>A0A8C2CYE3_CYPCA</name>
<dbReference type="GO" id="GO:0008270">
    <property type="term" value="F:zinc ion binding"/>
    <property type="evidence" value="ECO:0007669"/>
    <property type="project" value="UniProtKB-KW"/>
</dbReference>
<dbReference type="InterPro" id="IPR001841">
    <property type="entry name" value="Znf_RING"/>
</dbReference>
<dbReference type="CDD" id="cd19769">
    <property type="entry name" value="Bbox2_TRIM16-like"/>
    <property type="match status" value="1"/>
</dbReference>
<keyword evidence="2" id="KW-0479">Metal-binding</keyword>
<dbReference type="SUPFAM" id="SSF49899">
    <property type="entry name" value="Concanavalin A-like lectins/glucanases"/>
    <property type="match status" value="1"/>
</dbReference>
<protein>
    <submittedName>
        <fullName evidence="12">FinTRIM family, member 10</fullName>
    </submittedName>
</protein>
<evidence type="ECO:0000256" key="2">
    <source>
        <dbReference type="ARBA" id="ARBA00022723"/>
    </source>
</evidence>
<dbReference type="CDD" id="cd16040">
    <property type="entry name" value="SPRY_PRY_SNTX"/>
    <property type="match status" value="1"/>
</dbReference>
<dbReference type="Pfam" id="PF15227">
    <property type="entry name" value="zf-C3HC4_4"/>
    <property type="match status" value="1"/>
</dbReference>
<dbReference type="InterPro" id="IPR003879">
    <property type="entry name" value="Butyrophylin_SPRY"/>
</dbReference>
<keyword evidence="5" id="KW-0391">Immunity</keyword>
<dbReference type="Pfam" id="PF00622">
    <property type="entry name" value="SPRY"/>
    <property type="match status" value="1"/>
</dbReference>
<dbReference type="InterPro" id="IPR003877">
    <property type="entry name" value="SPRY_dom"/>
</dbReference>
<evidence type="ECO:0000256" key="6">
    <source>
        <dbReference type="PROSITE-ProRule" id="PRU00024"/>
    </source>
</evidence>
<dbReference type="InterPro" id="IPR017907">
    <property type="entry name" value="Znf_RING_CS"/>
</dbReference>
<evidence type="ECO:0000256" key="3">
    <source>
        <dbReference type="ARBA" id="ARBA00022771"/>
    </source>
</evidence>
<accession>A0A8C2CYE3</accession>
<dbReference type="Gene3D" id="4.10.830.40">
    <property type="match status" value="1"/>
</dbReference>
<dbReference type="PROSITE" id="PS50188">
    <property type="entry name" value="B302_SPRY"/>
    <property type="match status" value="1"/>
</dbReference>
<dbReference type="InterPro" id="IPR051051">
    <property type="entry name" value="E3_ubiq-ligase_TRIM/RNF"/>
</dbReference>